<keyword evidence="5" id="KW-1185">Reference proteome</keyword>
<comment type="caution">
    <text evidence="4">The sequence shown here is derived from an EMBL/GenBank/DDBJ whole genome shotgun (WGS) entry which is preliminary data.</text>
</comment>
<feature type="domain" description="DUF659" evidence="2">
    <location>
        <begin position="332"/>
        <end position="481"/>
    </location>
</feature>
<proteinExistence type="predicted"/>
<evidence type="ECO:0000256" key="1">
    <source>
        <dbReference type="SAM" id="MobiDB-lite"/>
    </source>
</evidence>
<dbReference type="Pfam" id="PF04937">
    <property type="entry name" value="DUF659"/>
    <property type="match status" value="1"/>
</dbReference>
<evidence type="ECO:0000313" key="4">
    <source>
        <dbReference type="EMBL" id="CAD6240311.1"/>
    </source>
</evidence>
<dbReference type="OrthoDB" id="658722at2759"/>
<dbReference type="GO" id="GO:0046983">
    <property type="term" value="F:protein dimerization activity"/>
    <property type="evidence" value="ECO:0007669"/>
    <property type="project" value="InterPro"/>
</dbReference>
<feature type="domain" description="HAT C-terminal dimerisation" evidence="3">
    <location>
        <begin position="683"/>
        <end position="751"/>
    </location>
</feature>
<feature type="region of interest" description="Disordered" evidence="1">
    <location>
        <begin position="68"/>
        <end position="115"/>
    </location>
</feature>
<dbReference type="InterPro" id="IPR008906">
    <property type="entry name" value="HATC_C_dom"/>
</dbReference>
<evidence type="ECO:0008006" key="6">
    <source>
        <dbReference type="Google" id="ProtNLM"/>
    </source>
</evidence>
<dbReference type="InterPro" id="IPR012337">
    <property type="entry name" value="RNaseH-like_sf"/>
</dbReference>
<dbReference type="PANTHER" id="PTHR32166:SF74">
    <property type="entry name" value="OS05G0256350 PROTEIN"/>
    <property type="match status" value="1"/>
</dbReference>
<reference evidence="4" key="1">
    <citation type="submission" date="2020-10" db="EMBL/GenBank/DDBJ databases">
        <authorList>
            <person name="Han B."/>
            <person name="Lu T."/>
            <person name="Zhao Q."/>
            <person name="Huang X."/>
            <person name="Zhao Y."/>
        </authorList>
    </citation>
    <scope>NUCLEOTIDE SEQUENCE</scope>
</reference>
<feature type="region of interest" description="Disordered" evidence="1">
    <location>
        <begin position="820"/>
        <end position="854"/>
    </location>
</feature>
<gene>
    <name evidence="4" type="ORF">NCGR_LOCUS26937</name>
</gene>
<dbReference type="PANTHER" id="PTHR32166">
    <property type="entry name" value="OSJNBA0013A04.12 PROTEIN"/>
    <property type="match status" value="1"/>
</dbReference>
<organism evidence="4 5">
    <name type="scientific">Miscanthus lutarioriparius</name>
    <dbReference type="NCBI Taxonomy" id="422564"/>
    <lineage>
        <taxon>Eukaryota</taxon>
        <taxon>Viridiplantae</taxon>
        <taxon>Streptophyta</taxon>
        <taxon>Embryophyta</taxon>
        <taxon>Tracheophyta</taxon>
        <taxon>Spermatophyta</taxon>
        <taxon>Magnoliopsida</taxon>
        <taxon>Liliopsida</taxon>
        <taxon>Poales</taxon>
        <taxon>Poaceae</taxon>
        <taxon>PACMAD clade</taxon>
        <taxon>Panicoideae</taxon>
        <taxon>Andropogonodae</taxon>
        <taxon>Andropogoneae</taxon>
        <taxon>Saccharinae</taxon>
        <taxon>Miscanthus</taxon>
    </lineage>
</organism>
<accession>A0A811P9Y8</accession>
<dbReference type="Pfam" id="PF05699">
    <property type="entry name" value="Dimer_Tnp_hAT"/>
    <property type="match status" value="1"/>
</dbReference>
<evidence type="ECO:0000313" key="5">
    <source>
        <dbReference type="Proteomes" id="UP000604825"/>
    </source>
</evidence>
<name>A0A811P9Y8_9POAL</name>
<evidence type="ECO:0000259" key="2">
    <source>
        <dbReference type="Pfam" id="PF04937"/>
    </source>
</evidence>
<protein>
    <recommendedName>
        <fullName evidence="6">BED-type domain-containing protein</fullName>
    </recommendedName>
</protein>
<dbReference type="Proteomes" id="UP000604825">
    <property type="component" value="Unassembled WGS sequence"/>
</dbReference>
<dbReference type="SUPFAM" id="SSF53098">
    <property type="entry name" value="Ribonuclease H-like"/>
    <property type="match status" value="1"/>
</dbReference>
<feature type="compositionally biased region" description="Basic residues" evidence="1">
    <location>
        <begin position="68"/>
        <end position="77"/>
    </location>
</feature>
<feature type="region of interest" description="Disordered" evidence="1">
    <location>
        <begin position="1"/>
        <end position="20"/>
    </location>
</feature>
<dbReference type="AlphaFoldDB" id="A0A811P9Y8"/>
<dbReference type="EMBL" id="CAJGYO010000006">
    <property type="protein sequence ID" value="CAD6240311.1"/>
    <property type="molecule type" value="Genomic_DNA"/>
</dbReference>
<evidence type="ECO:0000259" key="3">
    <source>
        <dbReference type="Pfam" id="PF05699"/>
    </source>
</evidence>
<dbReference type="InterPro" id="IPR007021">
    <property type="entry name" value="DUF659"/>
</dbReference>
<sequence>MGGRGKHQAGPTREHKSAAETKSGFVALQFRLRLPPAACLPPPTWSLLAVVGRAVGVVARAPLLLRGRRGRRRKGRPQQRPVQAQPLDCDRGQAAGAGQESTTATQRPVQPRTRSLQDVGFRSSSWCWCCSSGSEATDTTNHLKRKSSDIGWEGRLCDPNDKNKVKCLLCGHESAGINRLKQHLAHRGTSIAKCQKVPDDVKQKCIQNLDEIANKKKGKQQRDKELRENVQLATGEEEVTEVESLAGSSSTPHKLGPMDRFTRPIDPKLSSAEAKRQQNINEALWKERTHQVQQYVAKWVYTHAIPFNACDNDEFKEMVEAIGQFGPGFQPPTQHDYRGRLLDEYARTKSLLQDREDEKVKNGCSIMTDAWTDMKRRSIMNLCTNTSEGTTFIKSVGMSDVSHTSEVIYELIDKAIEDVGAENVVQVVTDNASNNMGAKALLHLKRPNIFWTSCATHTINLMLQGIGNLAKFKKTIDLAKSFTIFVYGHHRTLACLRSFTLKREIIRPGVTRFATAYLTLQSEDQKGKDATATVLNIQFWRNVALCLKVFEPLVKVLRLVDGDVKPSMGFVYGELLKTKKEIKEAFGNVERNYKEVMAIVDKKMKDRLDSPLQVAAYMLNPYYSYSNPAIFNDSTVVEKFMECVETFYCTDDDKGYRAVNVDLEQFQKRLGNFSKKLARSCERFEFNPASWWRLYGGGAPDLQYMAIRILSLTSSSSGCERNWSIFEQHHTKRRNRLTTERLNSLVFIQFNNKLMSKKEKIKRKSNYEVLLSSDASEAQGFFYEGGDDHALVVFRDEEDELEQMPETGIPWSVLGDAMGTNEQLQPRRSARVAREVDEEEWESDPEDPDYQDDDIAYEDDEDEEAILNCNAFME</sequence>
<feature type="compositionally biased region" description="Polar residues" evidence="1">
    <location>
        <begin position="99"/>
        <end position="115"/>
    </location>
</feature>
<feature type="compositionally biased region" description="Acidic residues" evidence="1">
    <location>
        <begin position="836"/>
        <end position="854"/>
    </location>
</feature>